<dbReference type="SUPFAM" id="SSF53756">
    <property type="entry name" value="UDP-Glycosyltransferase/glycogen phosphorylase"/>
    <property type="match status" value="1"/>
</dbReference>
<name>D5EGD0_AMICL</name>
<dbReference type="RefSeq" id="WP_013048875.1">
    <property type="nucleotide sequence ID" value="NC_014011.1"/>
</dbReference>
<evidence type="ECO:0000313" key="15">
    <source>
        <dbReference type="Proteomes" id="UP000002366"/>
    </source>
</evidence>
<keyword evidence="5 13" id="KW-0444">Lipid biosynthesis</keyword>
<dbReference type="GO" id="GO:0005524">
    <property type="term" value="F:ATP binding"/>
    <property type="evidence" value="ECO:0007669"/>
    <property type="project" value="UniProtKB-UniRule"/>
</dbReference>
<dbReference type="GO" id="GO:0009244">
    <property type="term" value="P:lipopolysaccharide core region biosynthetic process"/>
    <property type="evidence" value="ECO:0007669"/>
    <property type="project" value="TreeGrafter"/>
</dbReference>
<evidence type="ECO:0000256" key="10">
    <source>
        <dbReference type="ARBA" id="ARBA00022840"/>
    </source>
</evidence>
<keyword evidence="10 13" id="KW-0067">ATP-binding</keyword>
<dbReference type="Proteomes" id="UP000002366">
    <property type="component" value="Chromosome"/>
</dbReference>
<comment type="similarity">
    <text evidence="13">Belongs to the LpxK family.</text>
</comment>
<comment type="catalytic activity">
    <reaction evidence="13">
        <text>a lipid A disaccharide + ATP = a lipid IVA + ADP + H(+)</text>
        <dbReference type="Rhea" id="RHEA:67840"/>
        <dbReference type="ChEBI" id="CHEBI:15378"/>
        <dbReference type="ChEBI" id="CHEBI:30616"/>
        <dbReference type="ChEBI" id="CHEBI:176343"/>
        <dbReference type="ChEBI" id="CHEBI:176425"/>
        <dbReference type="ChEBI" id="CHEBI:456216"/>
        <dbReference type="EC" id="2.7.1.130"/>
    </reaction>
</comment>
<dbReference type="InterPro" id="IPR003758">
    <property type="entry name" value="LpxK"/>
</dbReference>
<evidence type="ECO:0000313" key="14">
    <source>
        <dbReference type="EMBL" id="ADE57612.1"/>
    </source>
</evidence>
<evidence type="ECO:0000256" key="13">
    <source>
        <dbReference type="HAMAP-Rule" id="MF_00409"/>
    </source>
</evidence>
<keyword evidence="9 13" id="KW-0418">Kinase</keyword>
<evidence type="ECO:0000256" key="1">
    <source>
        <dbReference type="ARBA" id="ARBA00002274"/>
    </source>
</evidence>
<keyword evidence="6 13" id="KW-0441">Lipid A biosynthesis</keyword>
<dbReference type="GO" id="GO:0009029">
    <property type="term" value="F:lipid-A 4'-kinase activity"/>
    <property type="evidence" value="ECO:0007669"/>
    <property type="project" value="UniProtKB-UniRule"/>
</dbReference>
<evidence type="ECO:0000256" key="8">
    <source>
        <dbReference type="ARBA" id="ARBA00022741"/>
    </source>
</evidence>
<dbReference type="eggNOG" id="COG4370">
    <property type="taxonomic scope" value="Bacteria"/>
</dbReference>
<dbReference type="HAMAP" id="MF_00409">
    <property type="entry name" value="LpxK"/>
    <property type="match status" value="1"/>
</dbReference>
<dbReference type="PANTHER" id="PTHR42724">
    <property type="entry name" value="TETRAACYLDISACCHARIDE 4'-KINASE"/>
    <property type="match status" value="1"/>
</dbReference>
<comment type="caution">
    <text evidence="13">Lacks conserved residue(s) required for the propagation of feature annotation.</text>
</comment>
<dbReference type="GO" id="GO:0009245">
    <property type="term" value="P:lipid A biosynthetic process"/>
    <property type="evidence" value="ECO:0007669"/>
    <property type="project" value="UniProtKB-UniRule"/>
</dbReference>
<accession>D5EGD0</accession>
<dbReference type="OrthoDB" id="9789797at2"/>
<evidence type="ECO:0000256" key="2">
    <source>
        <dbReference type="ARBA" id="ARBA00004870"/>
    </source>
</evidence>
<dbReference type="PANTHER" id="PTHR42724:SF1">
    <property type="entry name" value="TETRAACYLDISACCHARIDE 4'-KINASE, MITOCHONDRIAL-RELATED"/>
    <property type="match status" value="1"/>
</dbReference>
<dbReference type="GO" id="GO:0005886">
    <property type="term" value="C:plasma membrane"/>
    <property type="evidence" value="ECO:0007669"/>
    <property type="project" value="TreeGrafter"/>
</dbReference>
<gene>
    <name evidence="13" type="primary">lpxK</name>
    <name evidence="14" type="ordered locus">Amico_1495</name>
</gene>
<dbReference type="InterPro" id="IPR027417">
    <property type="entry name" value="P-loop_NTPase"/>
</dbReference>
<dbReference type="KEGG" id="aco:Amico_1495"/>
<comment type="function">
    <text evidence="1 13">Transfers the gamma-phosphate of ATP to the 4'-position of a tetraacyldisaccharide 1-phosphate intermediate (termed DS-1-P) to form tetraacyldisaccharide 1,4'-bis-phosphate (lipid IVA).</text>
</comment>
<evidence type="ECO:0000256" key="11">
    <source>
        <dbReference type="ARBA" id="ARBA00023098"/>
    </source>
</evidence>
<keyword evidence="7 13" id="KW-0808">Transferase</keyword>
<evidence type="ECO:0000256" key="6">
    <source>
        <dbReference type="ARBA" id="ARBA00022556"/>
    </source>
</evidence>
<proteinExistence type="inferred from homology"/>
<evidence type="ECO:0000256" key="5">
    <source>
        <dbReference type="ARBA" id="ARBA00022516"/>
    </source>
</evidence>
<dbReference type="HOGENOM" id="CLU_362436_0_0_0"/>
<sequence length="757" mass="84352">MKLVRSYLEWARGERQFSPWALLVPLACVSQSFARSRNFAFDHGLVASYEPPIPVISVGNITLGGTNKTPFVEMLSRHFYNMGVRVGIVSRGYGGRTSEPVVIKGTSSEREIVGDEPLLLASRLPHVPVAVSRDRLKDVEALQKHNVELIVADDAFQHRRLGRDVDIVLVDACCPFGNGRLVPAGILREPPKAIQRAHIVVITKADQVSEDELRSLRQKLLQYIPADRLFTSRLELRCWSLWDGSWQDMEDFTVKSLPVVAFSAIGSPESFRRTLDQAGLRVLREQRFKDHHRFDLRDMERLAALKEELGARYLVCTEKDVYNLPKEPLISPLLVPIISTVIDEEDRFWSIVAEKLRPRLVVASNGYGEDAMGALLAQKVKKRFPCAYVTSFPIVGKGEQYENAGISVDSVPSESPSGGVIKYHISDLLKDLKSGLVRHIFSQLKAWKKLRGEVRTPLCVGDVYLLLHTLWGQGQLPVLVATAKTVYLSGHWRLERFLLKHRCRRVWTRDSETAKELVRSHADAVFAGNPIMDLTCDNNSGYFQWPKEKGARVLLLPGSRQRAYDDMKMLLDAVEILNKKTSCVFVAVIAPSLDIEQLVAAAPGWRLADDGRGIVKNGLRVLFYLGPLVSVATDAHILIGLGGTANQVCAGLGVPVVSIREKGKLVQKKLLGDSEILVSPDPQVLADTAFVILSDSELRQSMGEEGKKRLGGPGALDNVVEYVAREYGWDLRCRVYQKISRIINQGDDIHGSYSTNS</sequence>
<dbReference type="NCBIfam" id="TIGR00682">
    <property type="entry name" value="lpxK"/>
    <property type="match status" value="1"/>
</dbReference>
<dbReference type="EC" id="2.7.1.130" evidence="3 13"/>
<keyword evidence="15" id="KW-1185">Reference proteome</keyword>
<dbReference type="Pfam" id="PF02606">
    <property type="entry name" value="LpxK"/>
    <property type="match status" value="1"/>
</dbReference>
<evidence type="ECO:0000256" key="7">
    <source>
        <dbReference type="ARBA" id="ARBA00022679"/>
    </source>
</evidence>
<dbReference type="SUPFAM" id="SSF52540">
    <property type="entry name" value="P-loop containing nucleoside triphosphate hydrolases"/>
    <property type="match status" value="1"/>
</dbReference>
<protein>
    <recommendedName>
        <fullName evidence="4 13">Tetraacyldisaccharide 4'-kinase</fullName>
        <ecNumber evidence="3 13">2.7.1.130</ecNumber>
    </recommendedName>
    <alternativeName>
        <fullName evidence="12 13">Lipid A 4'-kinase</fullName>
    </alternativeName>
</protein>
<reference evidence="14 15" key="1">
    <citation type="journal article" date="2010" name="Stand. Genomic Sci.">
        <title>Complete genome sequence of Aminobacterium colombiense type strain (ALA-1).</title>
        <authorList>
            <person name="Chertkov O."/>
            <person name="Sikorski J."/>
            <person name="Brambilla E."/>
            <person name="Lapidus A."/>
            <person name="Copeland A."/>
            <person name="Glavina Del Rio T."/>
            <person name="Nolan M."/>
            <person name="Lucas S."/>
            <person name="Tice H."/>
            <person name="Cheng J.F."/>
            <person name="Han C."/>
            <person name="Detter J.C."/>
            <person name="Bruce D."/>
            <person name="Tapia R."/>
            <person name="Goodwin L."/>
            <person name="Pitluck S."/>
            <person name="Liolios K."/>
            <person name="Ivanova N."/>
            <person name="Mavromatis K."/>
            <person name="Ovchinnikova G."/>
            <person name="Pati A."/>
            <person name="Chen A."/>
            <person name="Palaniappan K."/>
            <person name="Land M."/>
            <person name="Hauser L."/>
            <person name="Chang Y.J."/>
            <person name="Jeffries C.D."/>
            <person name="Spring S."/>
            <person name="Rohde M."/>
            <person name="Goker M."/>
            <person name="Bristow J."/>
            <person name="Eisen J.A."/>
            <person name="Markowitz V."/>
            <person name="Hugenholtz P."/>
            <person name="Kyrpides N.C."/>
            <person name="Klenk H.P."/>
        </authorList>
    </citation>
    <scope>NUCLEOTIDE SEQUENCE [LARGE SCALE GENOMIC DNA]</scope>
    <source>
        <strain evidence="15">DSM 12261 / ALA-1</strain>
    </source>
</reference>
<evidence type="ECO:0000256" key="9">
    <source>
        <dbReference type="ARBA" id="ARBA00022777"/>
    </source>
</evidence>
<keyword evidence="11 13" id="KW-0443">Lipid metabolism</keyword>
<keyword evidence="8 13" id="KW-0547">Nucleotide-binding</keyword>
<evidence type="ECO:0000256" key="4">
    <source>
        <dbReference type="ARBA" id="ARBA00016436"/>
    </source>
</evidence>
<dbReference type="AlphaFoldDB" id="D5EGD0"/>
<dbReference type="STRING" id="572547.Amico_1495"/>
<organism evidence="14 15">
    <name type="scientific">Aminobacterium colombiense (strain DSM 12261 / ALA-1)</name>
    <dbReference type="NCBI Taxonomy" id="572547"/>
    <lineage>
        <taxon>Bacteria</taxon>
        <taxon>Thermotogati</taxon>
        <taxon>Synergistota</taxon>
        <taxon>Synergistia</taxon>
        <taxon>Synergistales</taxon>
        <taxon>Aminobacteriaceae</taxon>
        <taxon>Aminobacterium</taxon>
    </lineage>
</organism>
<comment type="pathway">
    <text evidence="2 13">Glycolipid biosynthesis; lipid IV(A) biosynthesis; lipid IV(A) from (3R)-3-hydroxytetradecanoyl-[acyl-carrier-protein] and UDP-N-acetyl-alpha-D-glucosamine: step 6/6.</text>
</comment>
<evidence type="ECO:0000256" key="3">
    <source>
        <dbReference type="ARBA" id="ARBA00012071"/>
    </source>
</evidence>
<dbReference type="eggNOG" id="COG1663">
    <property type="taxonomic scope" value="Bacteria"/>
</dbReference>
<evidence type="ECO:0000256" key="12">
    <source>
        <dbReference type="ARBA" id="ARBA00029757"/>
    </source>
</evidence>
<dbReference type="EMBL" id="CP001997">
    <property type="protein sequence ID" value="ADE57612.1"/>
    <property type="molecule type" value="Genomic_DNA"/>
</dbReference>
<dbReference type="UniPathway" id="UPA00359">
    <property type="reaction ID" value="UER00482"/>
</dbReference>